<evidence type="ECO:0000256" key="7">
    <source>
        <dbReference type="ARBA" id="ARBA00022833"/>
    </source>
</evidence>
<dbReference type="InterPro" id="IPR040626">
    <property type="entry name" value="Pepdidase_M14_N"/>
</dbReference>
<feature type="region of interest" description="Disordered" evidence="11">
    <location>
        <begin position="1112"/>
        <end position="1138"/>
    </location>
</feature>
<dbReference type="InterPro" id="IPR050821">
    <property type="entry name" value="Cytosolic_carboxypeptidase"/>
</dbReference>
<dbReference type="PANTHER" id="PTHR12756">
    <property type="entry name" value="CYTOSOLIC CARBOXYPEPTIDASE"/>
    <property type="match status" value="1"/>
</dbReference>
<feature type="region of interest" description="Disordered" evidence="11">
    <location>
        <begin position="153"/>
        <end position="183"/>
    </location>
</feature>
<evidence type="ECO:0000259" key="12">
    <source>
        <dbReference type="PROSITE" id="PS52035"/>
    </source>
</evidence>
<feature type="active site" description="Proton donor/acceptor" evidence="9">
    <location>
        <position position="718"/>
    </location>
</feature>
<feature type="region of interest" description="Disordered" evidence="11">
    <location>
        <begin position="940"/>
        <end position="982"/>
    </location>
</feature>
<evidence type="ECO:0000313" key="13">
    <source>
        <dbReference type="EMBL" id="SSX05811.1"/>
    </source>
</evidence>
<feature type="region of interest" description="Disordered" evidence="11">
    <location>
        <begin position="82"/>
        <end position="119"/>
    </location>
</feature>
<feature type="compositionally biased region" description="Basic residues" evidence="11">
    <location>
        <begin position="877"/>
        <end position="891"/>
    </location>
</feature>
<feature type="region of interest" description="Disordered" evidence="11">
    <location>
        <begin position="1218"/>
        <end position="1280"/>
    </location>
</feature>
<dbReference type="Gene3D" id="3.40.630.10">
    <property type="entry name" value="Zn peptidases"/>
    <property type="match status" value="1"/>
</dbReference>
<evidence type="ECO:0000256" key="5">
    <source>
        <dbReference type="ARBA" id="ARBA00022723"/>
    </source>
</evidence>
<dbReference type="Pfam" id="PF00246">
    <property type="entry name" value="Peptidase_M14"/>
    <property type="match status" value="1"/>
</dbReference>
<dbReference type="PROSITE" id="PS52035">
    <property type="entry name" value="PEPTIDASE_M14"/>
    <property type="match status" value="1"/>
</dbReference>
<keyword evidence="4" id="KW-0645">Protease</keyword>
<proteinExistence type="inferred from homology"/>
<feature type="compositionally biased region" description="Basic and acidic residues" evidence="11">
    <location>
        <begin position="1265"/>
        <end position="1280"/>
    </location>
</feature>
<feature type="compositionally biased region" description="Polar residues" evidence="11">
    <location>
        <begin position="1120"/>
        <end position="1138"/>
    </location>
</feature>
<feature type="region of interest" description="Disordered" evidence="11">
    <location>
        <begin position="275"/>
        <end position="308"/>
    </location>
</feature>
<feature type="compositionally biased region" description="Polar residues" evidence="11">
    <location>
        <begin position="1231"/>
        <end position="1264"/>
    </location>
</feature>
<gene>
    <name evidence="14" type="primary">CSON013163</name>
</gene>
<accession>A0A336M814</accession>
<evidence type="ECO:0000256" key="1">
    <source>
        <dbReference type="ARBA" id="ARBA00001947"/>
    </source>
</evidence>
<feature type="compositionally biased region" description="Basic residues" evidence="11">
    <location>
        <begin position="1001"/>
        <end position="1010"/>
    </location>
</feature>
<dbReference type="FunFam" id="3.40.630.10:FF:000011">
    <property type="entry name" value="cytosolic carboxypeptidase 2 isoform X1"/>
    <property type="match status" value="1"/>
</dbReference>
<comment type="similarity">
    <text evidence="2 9">Belongs to the peptidase M14 family.</text>
</comment>
<reference evidence="13" key="1">
    <citation type="submission" date="2018-04" db="EMBL/GenBank/DDBJ databases">
        <authorList>
            <person name="Go L.Y."/>
            <person name="Mitchell J.A."/>
        </authorList>
    </citation>
    <scope>NUCLEOTIDE SEQUENCE</scope>
    <source>
        <tissue evidence="13">Whole organism</tissue>
    </source>
</reference>
<dbReference type="GO" id="GO:0006508">
    <property type="term" value="P:proteolysis"/>
    <property type="evidence" value="ECO:0007669"/>
    <property type="project" value="UniProtKB-KW"/>
</dbReference>
<feature type="compositionally biased region" description="Low complexity" evidence="11">
    <location>
        <begin position="95"/>
        <end position="117"/>
    </location>
</feature>
<keyword evidence="10" id="KW-0175">Coiled coil</keyword>
<evidence type="ECO:0000256" key="8">
    <source>
        <dbReference type="ARBA" id="ARBA00023049"/>
    </source>
</evidence>
<reference evidence="14" key="2">
    <citation type="submission" date="2018-07" db="EMBL/GenBank/DDBJ databases">
        <authorList>
            <person name="Quirk P.G."/>
            <person name="Krulwich T.A."/>
        </authorList>
    </citation>
    <scope>NUCLEOTIDE SEQUENCE</scope>
</reference>
<feature type="region of interest" description="Disordered" evidence="11">
    <location>
        <begin position="1352"/>
        <end position="1384"/>
    </location>
</feature>
<evidence type="ECO:0000256" key="10">
    <source>
        <dbReference type="SAM" id="Coils"/>
    </source>
</evidence>
<feature type="compositionally biased region" description="Basic residues" evidence="11">
    <location>
        <begin position="288"/>
        <end position="299"/>
    </location>
</feature>
<name>A0A336M814_CULSO</name>
<dbReference type="EMBL" id="UFQS01000654">
    <property type="protein sequence ID" value="SSX05811.1"/>
    <property type="molecule type" value="Genomic_DNA"/>
</dbReference>
<dbReference type="EMBL" id="UFQT01000654">
    <property type="protein sequence ID" value="SSX26170.1"/>
    <property type="molecule type" value="Genomic_DNA"/>
</dbReference>
<evidence type="ECO:0000313" key="14">
    <source>
        <dbReference type="EMBL" id="SSX26170.1"/>
    </source>
</evidence>
<evidence type="ECO:0000256" key="4">
    <source>
        <dbReference type="ARBA" id="ARBA00022670"/>
    </source>
</evidence>
<dbReference type="OMA" id="QHHHERV"/>
<keyword evidence="8" id="KW-0482">Metalloprotease</keyword>
<keyword evidence="7" id="KW-0862">Zinc</keyword>
<feature type="coiled-coil region" evidence="10">
    <location>
        <begin position="761"/>
        <end position="788"/>
    </location>
</feature>
<comment type="cofactor">
    <cofactor evidence="1">
        <name>Zn(2+)</name>
        <dbReference type="ChEBI" id="CHEBI:29105"/>
    </cofactor>
</comment>
<feature type="compositionally biased region" description="Low complexity" evidence="11">
    <location>
        <begin position="275"/>
        <end position="286"/>
    </location>
</feature>
<feature type="region of interest" description="Disordered" evidence="11">
    <location>
        <begin position="877"/>
        <end position="925"/>
    </location>
</feature>
<evidence type="ECO:0000256" key="6">
    <source>
        <dbReference type="ARBA" id="ARBA00022801"/>
    </source>
</evidence>
<dbReference type="PANTHER" id="PTHR12756:SF45">
    <property type="entry name" value="CYTOSOLIC CARBOXYPEPTIDASE NNA1"/>
    <property type="match status" value="1"/>
</dbReference>
<dbReference type="InterPro" id="IPR000834">
    <property type="entry name" value="Peptidase_M14"/>
</dbReference>
<evidence type="ECO:0000256" key="11">
    <source>
        <dbReference type="SAM" id="MobiDB-lite"/>
    </source>
</evidence>
<feature type="region of interest" description="Disordered" evidence="11">
    <location>
        <begin position="994"/>
        <end position="1041"/>
    </location>
</feature>
<evidence type="ECO:0000256" key="3">
    <source>
        <dbReference type="ARBA" id="ARBA00022645"/>
    </source>
</evidence>
<organism evidence="14">
    <name type="scientific">Culicoides sonorensis</name>
    <name type="common">Biting midge</name>
    <dbReference type="NCBI Taxonomy" id="179676"/>
    <lineage>
        <taxon>Eukaryota</taxon>
        <taxon>Metazoa</taxon>
        <taxon>Ecdysozoa</taxon>
        <taxon>Arthropoda</taxon>
        <taxon>Hexapoda</taxon>
        <taxon>Insecta</taxon>
        <taxon>Pterygota</taxon>
        <taxon>Neoptera</taxon>
        <taxon>Endopterygota</taxon>
        <taxon>Diptera</taxon>
        <taxon>Nematocera</taxon>
        <taxon>Chironomoidea</taxon>
        <taxon>Ceratopogonidae</taxon>
        <taxon>Ceratopogoninae</taxon>
        <taxon>Culicoides</taxon>
        <taxon>Monoculicoides</taxon>
    </lineage>
</organism>
<dbReference type="SUPFAM" id="SSF53187">
    <property type="entry name" value="Zn-dependent exopeptidases"/>
    <property type="match status" value="1"/>
</dbReference>
<protein>
    <submittedName>
        <fullName evidence="14">CSON013163 protein</fullName>
    </submittedName>
</protein>
<feature type="compositionally biased region" description="Polar residues" evidence="11">
    <location>
        <begin position="1026"/>
        <end position="1036"/>
    </location>
</feature>
<feature type="compositionally biased region" description="Basic residues" evidence="11">
    <location>
        <begin position="1357"/>
        <end position="1376"/>
    </location>
</feature>
<dbReference type="VEuPathDB" id="VectorBase:CSON013163"/>
<dbReference type="Gene3D" id="2.60.40.3120">
    <property type="match status" value="1"/>
</dbReference>
<keyword evidence="5" id="KW-0479">Metal-binding</keyword>
<evidence type="ECO:0000256" key="2">
    <source>
        <dbReference type="ARBA" id="ARBA00005988"/>
    </source>
</evidence>
<evidence type="ECO:0000256" key="9">
    <source>
        <dbReference type="PROSITE-ProRule" id="PRU01379"/>
    </source>
</evidence>
<feature type="compositionally biased region" description="Acidic residues" evidence="11">
    <location>
        <begin position="156"/>
        <end position="173"/>
    </location>
</feature>
<keyword evidence="3" id="KW-0121">Carboxypeptidase</keyword>
<sequence>MDAPLEENYDSGFLGSFLSNSLKTNQLEVLDERIYHIEYAPDQPEPYYQPTGKELQPRPVGEENGVVVYNYNPISAVHYVSEDASSSNTESGKDSNSTSSNNSSSCSSNGSKNASNSDYGSYNDEPDFWNEINFSLNSNIAIPKTGLKKRLTLDGSDADDDDEGTATDHDDSENSVPSSSQTLNCRRASASSCTSIESVYNSEIESVQCYDGDVDEDHLQNMDKNPSLCTCVNLVDRKIFCSCSLSNLSQVEKKNKSRKNYDEKLPTRTKISNNKIKTNNKNVTTRASRQHKSTTKKQRNASQQQFSRSAVGGSKYLLSCHPTLEPTDLIFESRFESGNLAKAVKITPTYYELYLRSDMYTNRHTQWFYFRVKNTKKNVVYRFSIINLTKPDSLYKEGMRPLMYSVSDATNRMIGWRRCGENIAYFRNDDNGYSINSFANKFVNQNGEEEEEELLGNVSFTLTFNIEFEHDNDTVYFAHSYPYTYSDLQDYLMAIQRHPVKSKFCKLRLLCRSLAGNNVYYLTVTAPSTPEDENQKKKKAIVISGRVHAGESPASWMMKGFMDFITGDSFVAKKLRHKFIFKLIPMLNPDGVIVGNTRSSLTGRDLNRQYRTVIRETYPSIWNTKAMIKRLMEDCGVAMYCDMHAHSRKHNIFIYGCENLKRHPDRRLLEQVFPLMLHKNVADKFSFENCKFKVQKNKEGTGRIVVWVLGVTNSYTLEASFAGSTMGSRNGTHFSTADFEHIGRAYCETLMDYYDDNPVKVNKYLKIIDKMRKKERKLKRQMKAAKKSVVTASQLNYESKIKDETQTYRTITTEPDLDHTRREFRHSVRRILRQRIQEQIAQEEKENIQKSNESQSKKKSEDILLSPEFLKSVYHSHHRMAQRNEKKKQYRLKREEKARANCSASEQTDDSAISTSSDSPRRRRDRLEKLRLKILTRLSKEGSSADEPLNIPLSDYSSDEGDTSSTSTDDEGKDRLSDLEGPCCQPLKVPPCSPVHEEKPKKKVKKHKTVIKVSSSGGKKKNKSVRTTMSVPTTDPGSDFFELSTDEELTDTEADGTVTRVRTKSKIRSTEGYKKLVMYESQTTQLIMPPELIITSAKAIDDNQEIVVGVESDTEKDAQDSQSACTKQNDTAINDKNTASTKNILKELTQQQSQKKDKSELKLSLKKQIWTGTHSAGDTTTMDISRPLSWGKGQIMRPVHYDSMALLTACSRKLAEWQETQGDGPRIMVQKGTSNNGGRSPQTQPNIQSSNTTITALPNQTYTNNKERDTTSKPLTEKKLSPVISEATNGMAKVRKKTKALCRIVQTTDILNQFTKNTGKASPPQRTVLTPVKSALSKDKRFKTSGLVATAVQSSHTRGRLLHSSHGRSRSHHRTNHNINQKQFSTLAYSDSVEVENCGNGKIPLKKTKSNSTNSFVKNKLGNEHNKKI</sequence>
<keyword evidence="6" id="KW-0378">Hydrolase</keyword>
<dbReference type="CDD" id="cd06907">
    <property type="entry name" value="M14_AGBL2-3_like"/>
    <property type="match status" value="1"/>
</dbReference>
<feature type="compositionally biased region" description="Polar residues" evidence="11">
    <location>
        <begin position="174"/>
        <end position="183"/>
    </location>
</feature>
<feature type="region of interest" description="Disordered" evidence="11">
    <location>
        <begin position="1400"/>
        <end position="1429"/>
    </location>
</feature>
<dbReference type="GO" id="GO:0004181">
    <property type="term" value="F:metallocarboxypeptidase activity"/>
    <property type="evidence" value="ECO:0007669"/>
    <property type="project" value="InterPro"/>
</dbReference>
<feature type="region of interest" description="Disordered" evidence="11">
    <location>
        <begin position="843"/>
        <end position="862"/>
    </location>
</feature>
<feature type="domain" description="Peptidase M14" evidence="12">
    <location>
        <begin position="481"/>
        <end position="754"/>
    </location>
</feature>
<dbReference type="Pfam" id="PF18027">
    <property type="entry name" value="Pepdidase_M14_N"/>
    <property type="match status" value="1"/>
</dbReference>
<dbReference type="GO" id="GO:0008270">
    <property type="term" value="F:zinc ion binding"/>
    <property type="evidence" value="ECO:0007669"/>
    <property type="project" value="InterPro"/>
</dbReference>